<reference evidence="1 2" key="1">
    <citation type="submission" date="2022-03" db="EMBL/GenBank/DDBJ databases">
        <title>Genome data of Colletotrichum spp.</title>
        <authorList>
            <person name="Utami Y.D."/>
            <person name="Hiruma K."/>
        </authorList>
    </citation>
    <scope>NUCLEOTIDE SEQUENCE [LARGE SCALE GENOMIC DNA]</scope>
    <source>
        <strain evidence="1 2">MAFF 239500</strain>
    </source>
</reference>
<dbReference type="EMBL" id="BQXU01000017">
    <property type="protein sequence ID" value="GKT46850.1"/>
    <property type="molecule type" value="Genomic_DNA"/>
</dbReference>
<proteinExistence type="predicted"/>
<gene>
    <name evidence="1" type="ORF">ColSpa_07031</name>
</gene>
<sequence>MRKLIQIGIQVNCLDHGLVPGIVDYTMPDDVVVDGGISQVRCLATVANVRTRKEFDEPWT</sequence>
<dbReference type="RefSeq" id="XP_049129200.1">
    <property type="nucleotide sequence ID" value="XM_049273243.1"/>
</dbReference>
<comment type="caution">
    <text evidence="1">The sequence shown here is derived from an EMBL/GenBank/DDBJ whole genome shotgun (WGS) entry which is preliminary data.</text>
</comment>
<dbReference type="Proteomes" id="UP001055115">
    <property type="component" value="Unassembled WGS sequence"/>
</dbReference>
<dbReference type="GeneID" id="73327833"/>
<evidence type="ECO:0000313" key="1">
    <source>
        <dbReference type="EMBL" id="GKT46850.1"/>
    </source>
</evidence>
<evidence type="ECO:0000313" key="2">
    <source>
        <dbReference type="Proteomes" id="UP001055115"/>
    </source>
</evidence>
<dbReference type="AlphaFoldDB" id="A0AA37P1J4"/>
<organism evidence="1 2">
    <name type="scientific">Colletotrichum spaethianum</name>
    <dbReference type="NCBI Taxonomy" id="700344"/>
    <lineage>
        <taxon>Eukaryota</taxon>
        <taxon>Fungi</taxon>
        <taxon>Dikarya</taxon>
        <taxon>Ascomycota</taxon>
        <taxon>Pezizomycotina</taxon>
        <taxon>Sordariomycetes</taxon>
        <taxon>Hypocreomycetidae</taxon>
        <taxon>Glomerellales</taxon>
        <taxon>Glomerellaceae</taxon>
        <taxon>Colletotrichum</taxon>
        <taxon>Colletotrichum spaethianum species complex</taxon>
    </lineage>
</organism>
<protein>
    <submittedName>
        <fullName evidence="1">Uncharacterized protein</fullName>
    </submittedName>
</protein>
<keyword evidence="2" id="KW-1185">Reference proteome</keyword>
<name>A0AA37P1J4_9PEZI</name>
<accession>A0AA37P1J4</accession>